<evidence type="ECO:0000313" key="3">
    <source>
        <dbReference type="EMBL" id="PHH78992.1"/>
    </source>
</evidence>
<keyword evidence="2" id="KW-1133">Transmembrane helix</keyword>
<name>A0A2C5ZGZ6_9HYPO</name>
<feature type="transmembrane region" description="Helical" evidence="2">
    <location>
        <begin position="46"/>
        <end position="68"/>
    </location>
</feature>
<sequence length="166" mass="18311">MDDTSPNPLLAALAFVVRIRWASLLIRLVRLIFLPVRLVISGLSRIASVLAVVFAPAVYIFAFCLWLSRVIIALILGLEFSVAVTIGITSGIILALTSSLLTNLLGMQDDADVSDRRQKLRLEPSPTVPPSWESDWFWAESSSPQAKRRQPSGLLSQTIHEEDSDI</sequence>
<dbReference type="Proteomes" id="UP000226431">
    <property type="component" value="Unassembled WGS sequence"/>
</dbReference>
<evidence type="ECO:0000256" key="2">
    <source>
        <dbReference type="SAM" id="Phobius"/>
    </source>
</evidence>
<protein>
    <submittedName>
        <fullName evidence="3">Uncharacterized protein</fullName>
    </submittedName>
</protein>
<accession>A0A2C5ZGZ6</accession>
<keyword evidence="2" id="KW-0812">Transmembrane</keyword>
<feature type="transmembrane region" description="Helical" evidence="2">
    <location>
        <begin position="12"/>
        <end position="34"/>
    </location>
</feature>
<keyword evidence="4" id="KW-1185">Reference proteome</keyword>
<feature type="transmembrane region" description="Helical" evidence="2">
    <location>
        <begin position="74"/>
        <end position="97"/>
    </location>
</feature>
<dbReference type="EMBL" id="NJES01000060">
    <property type="protein sequence ID" value="PHH78992.1"/>
    <property type="molecule type" value="Genomic_DNA"/>
</dbReference>
<evidence type="ECO:0000313" key="4">
    <source>
        <dbReference type="Proteomes" id="UP000226431"/>
    </source>
</evidence>
<comment type="caution">
    <text evidence="3">The sequence shown here is derived from an EMBL/GenBank/DDBJ whole genome shotgun (WGS) entry which is preliminary data.</text>
</comment>
<dbReference type="OrthoDB" id="4502894at2759"/>
<evidence type="ECO:0000256" key="1">
    <source>
        <dbReference type="SAM" id="MobiDB-lite"/>
    </source>
</evidence>
<dbReference type="AlphaFoldDB" id="A0A2C5ZGZ6"/>
<organism evidence="3 4">
    <name type="scientific">Ophiocordyceps camponoti-rufipedis</name>
    <dbReference type="NCBI Taxonomy" id="2004952"/>
    <lineage>
        <taxon>Eukaryota</taxon>
        <taxon>Fungi</taxon>
        <taxon>Dikarya</taxon>
        <taxon>Ascomycota</taxon>
        <taxon>Pezizomycotina</taxon>
        <taxon>Sordariomycetes</taxon>
        <taxon>Hypocreomycetidae</taxon>
        <taxon>Hypocreales</taxon>
        <taxon>Ophiocordycipitaceae</taxon>
        <taxon>Ophiocordyceps</taxon>
    </lineage>
</organism>
<feature type="region of interest" description="Disordered" evidence="1">
    <location>
        <begin position="142"/>
        <end position="166"/>
    </location>
</feature>
<proteinExistence type="predicted"/>
<keyword evidence="2" id="KW-0472">Membrane</keyword>
<gene>
    <name evidence="3" type="ORF">CDD80_5845</name>
</gene>
<reference evidence="3 4" key="1">
    <citation type="submission" date="2017-06" db="EMBL/GenBank/DDBJ databases">
        <title>Ant-infecting Ophiocordyceps genomes reveal a high diversity of potential behavioral manipulation genes and a possible major role for enterotoxins.</title>
        <authorList>
            <person name="De Bekker C."/>
            <person name="Evans H.C."/>
            <person name="Brachmann A."/>
            <person name="Hughes D.P."/>
        </authorList>
    </citation>
    <scope>NUCLEOTIDE SEQUENCE [LARGE SCALE GENOMIC DNA]</scope>
    <source>
        <strain evidence="3 4">Map16</strain>
    </source>
</reference>